<feature type="signal peptide" evidence="1">
    <location>
        <begin position="1"/>
        <end position="22"/>
    </location>
</feature>
<organism evidence="3 4">
    <name type="scientific">Alistipes hominis</name>
    <dbReference type="NCBI Taxonomy" id="2763015"/>
    <lineage>
        <taxon>Bacteria</taxon>
        <taxon>Pseudomonadati</taxon>
        <taxon>Bacteroidota</taxon>
        <taxon>Bacteroidia</taxon>
        <taxon>Bacteroidales</taxon>
        <taxon>Rikenellaceae</taxon>
        <taxon>Alistipes</taxon>
    </lineage>
</organism>
<dbReference type="InterPro" id="IPR024311">
    <property type="entry name" value="Lipocalin-like"/>
</dbReference>
<protein>
    <submittedName>
        <fullName evidence="3">Lipocalin family protein</fullName>
    </submittedName>
</protein>
<evidence type="ECO:0000313" key="4">
    <source>
        <dbReference type="Proteomes" id="UP000636891"/>
    </source>
</evidence>
<dbReference type="Gene3D" id="2.40.128.280">
    <property type="match status" value="1"/>
</dbReference>
<keyword evidence="1" id="KW-0732">Signal</keyword>
<evidence type="ECO:0000259" key="2">
    <source>
        <dbReference type="Pfam" id="PF12702"/>
    </source>
</evidence>
<name>A0ABR7CN72_9BACT</name>
<proteinExistence type="predicted"/>
<dbReference type="Pfam" id="PF12702">
    <property type="entry name" value="Lipocalin_3"/>
    <property type="match status" value="1"/>
</dbReference>
<keyword evidence="4" id="KW-1185">Reference proteome</keyword>
<accession>A0ABR7CN72</accession>
<reference evidence="3 4" key="1">
    <citation type="submission" date="2020-08" db="EMBL/GenBank/DDBJ databases">
        <title>Genome public.</title>
        <authorList>
            <person name="Liu C."/>
            <person name="Sun Q."/>
        </authorList>
    </citation>
    <scope>NUCLEOTIDE SEQUENCE [LARGE SCALE GENOMIC DNA]</scope>
    <source>
        <strain evidence="3 4">New-7</strain>
    </source>
</reference>
<evidence type="ECO:0000313" key="3">
    <source>
        <dbReference type="EMBL" id="MBC5617044.1"/>
    </source>
</evidence>
<dbReference type="EMBL" id="JACOOK010000004">
    <property type="protein sequence ID" value="MBC5617044.1"/>
    <property type="molecule type" value="Genomic_DNA"/>
</dbReference>
<comment type="caution">
    <text evidence="3">The sequence shown here is derived from an EMBL/GenBank/DDBJ whole genome shotgun (WGS) entry which is preliminary data.</text>
</comment>
<sequence>MKKSNLLVGTLTAIAAGLTACAPETPQSIHGIVTDASMNDILVVTDQGDTVAISTMDADPAKVPGVLVDDSVTVTCIGEKVGGNRILKATELVVTAHSPYYYIQGKWIEPNPINADEVQGFELKQDGTASSINMATLAFQQWNLENGELLLKSQSIGNGQTIEGTDTLRIDKLNADSLVLSRDGNVLWRLARQK</sequence>
<feature type="domain" description="Lipocalin-like" evidence="2">
    <location>
        <begin position="103"/>
        <end position="184"/>
    </location>
</feature>
<feature type="chain" id="PRO_5045085545" evidence="1">
    <location>
        <begin position="23"/>
        <end position="194"/>
    </location>
</feature>
<gene>
    <name evidence="3" type="ORF">H8S08_08455</name>
</gene>
<evidence type="ECO:0000256" key="1">
    <source>
        <dbReference type="SAM" id="SignalP"/>
    </source>
</evidence>
<dbReference type="PROSITE" id="PS51257">
    <property type="entry name" value="PROKAR_LIPOPROTEIN"/>
    <property type="match status" value="1"/>
</dbReference>
<dbReference type="Proteomes" id="UP000636891">
    <property type="component" value="Unassembled WGS sequence"/>
</dbReference>